<proteinExistence type="predicted"/>
<sequence length="174" mass="19404">MAATIAFLRVLWTNYYDQASIGGHGPIVLVRLLTLLFLLVYGLANGIEHIVSVAFPDPISIYGVIARLGKMVFICAFINQKMVMSIHSSRDRLCCNFRSQLQLSGERWFSSSLNEQRVPICKDCTQSALHKIMISEVKKLNLPSKHLSGNNLVNNPLPGRVTTLIQTFTRSRAG</sequence>
<keyword evidence="1" id="KW-0812">Transmembrane</keyword>
<name>A0AA38S796_9ASTR</name>
<evidence type="ECO:0000313" key="3">
    <source>
        <dbReference type="Proteomes" id="UP001172457"/>
    </source>
</evidence>
<protein>
    <submittedName>
        <fullName evidence="2">Uncharacterized protein</fullName>
    </submittedName>
</protein>
<dbReference type="EMBL" id="JARYMX010000008">
    <property type="protein sequence ID" value="KAJ9536919.1"/>
    <property type="molecule type" value="Genomic_DNA"/>
</dbReference>
<reference evidence="2" key="1">
    <citation type="submission" date="2023-03" db="EMBL/GenBank/DDBJ databases">
        <title>Chromosome-scale reference genome and RAD-based genetic map of yellow starthistle (Centaurea solstitialis) reveal putative structural variation and QTLs associated with invader traits.</title>
        <authorList>
            <person name="Reatini B."/>
            <person name="Cang F.A."/>
            <person name="Jiang Q."/>
            <person name="Mckibben M.T.W."/>
            <person name="Barker M.S."/>
            <person name="Rieseberg L.H."/>
            <person name="Dlugosch K.M."/>
        </authorList>
    </citation>
    <scope>NUCLEOTIDE SEQUENCE</scope>
    <source>
        <strain evidence="2">CAN-66</strain>
        <tissue evidence="2">Leaf</tissue>
    </source>
</reference>
<keyword evidence="1" id="KW-0472">Membrane</keyword>
<evidence type="ECO:0000313" key="2">
    <source>
        <dbReference type="EMBL" id="KAJ9536919.1"/>
    </source>
</evidence>
<keyword evidence="1" id="KW-1133">Transmembrane helix</keyword>
<evidence type="ECO:0000256" key="1">
    <source>
        <dbReference type="SAM" id="Phobius"/>
    </source>
</evidence>
<dbReference type="AlphaFoldDB" id="A0AA38S796"/>
<feature type="transmembrane region" description="Helical" evidence="1">
    <location>
        <begin position="28"/>
        <end position="47"/>
    </location>
</feature>
<feature type="transmembrane region" description="Helical" evidence="1">
    <location>
        <begin position="59"/>
        <end position="78"/>
    </location>
</feature>
<gene>
    <name evidence="2" type="ORF">OSB04_029652</name>
</gene>
<dbReference type="Proteomes" id="UP001172457">
    <property type="component" value="Chromosome 8"/>
</dbReference>
<organism evidence="2 3">
    <name type="scientific">Centaurea solstitialis</name>
    <name type="common">yellow star-thistle</name>
    <dbReference type="NCBI Taxonomy" id="347529"/>
    <lineage>
        <taxon>Eukaryota</taxon>
        <taxon>Viridiplantae</taxon>
        <taxon>Streptophyta</taxon>
        <taxon>Embryophyta</taxon>
        <taxon>Tracheophyta</taxon>
        <taxon>Spermatophyta</taxon>
        <taxon>Magnoliopsida</taxon>
        <taxon>eudicotyledons</taxon>
        <taxon>Gunneridae</taxon>
        <taxon>Pentapetalae</taxon>
        <taxon>asterids</taxon>
        <taxon>campanulids</taxon>
        <taxon>Asterales</taxon>
        <taxon>Asteraceae</taxon>
        <taxon>Carduoideae</taxon>
        <taxon>Cardueae</taxon>
        <taxon>Centaureinae</taxon>
        <taxon>Centaurea</taxon>
    </lineage>
</organism>
<keyword evidence="3" id="KW-1185">Reference proteome</keyword>
<comment type="caution">
    <text evidence="2">The sequence shown here is derived from an EMBL/GenBank/DDBJ whole genome shotgun (WGS) entry which is preliminary data.</text>
</comment>
<accession>A0AA38S796</accession>